<evidence type="ECO:0000256" key="5">
    <source>
        <dbReference type="ARBA" id="ARBA00022679"/>
    </source>
</evidence>
<keyword evidence="9" id="KW-0833">Ubl conjugation pathway</keyword>
<feature type="domain" description="RING-type" evidence="16">
    <location>
        <begin position="179"/>
        <end position="221"/>
    </location>
</feature>
<evidence type="ECO:0000256" key="8">
    <source>
        <dbReference type="ARBA" id="ARBA00022771"/>
    </source>
</evidence>
<comment type="subcellular location">
    <subcellularLocation>
        <location evidence="2">Membrane</location>
        <topology evidence="2">Single-pass membrane protein</topology>
    </subcellularLocation>
</comment>
<evidence type="ECO:0000256" key="3">
    <source>
        <dbReference type="ARBA" id="ARBA00004906"/>
    </source>
</evidence>
<evidence type="ECO:0000256" key="13">
    <source>
        <dbReference type="PROSITE-ProRule" id="PRU00175"/>
    </source>
</evidence>
<dbReference type="GO" id="GO:0008270">
    <property type="term" value="F:zinc ion binding"/>
    <property type="evidence" value="ECO:0007669"/>
    <property type="project" value="UniProtKB-KW"/>
</dbReference>
<dbReference type="InterPro" id="IPR044600">
    <property type="entry name" value="ATL1/ATL16-like"/>
</dbReference>
<dbReference type="PANTHER" id="PTHR46913:SF1">
    <property type="entry name" value="RING-H2 FINGER PROTEIN ATL16"/>
    <property type="match status" value="1"/>
</dbReference>
<dbReference type="Proteomes" id="UP000825935">
    <property type="component" value="Chromosome 7"/>
</dbReference>
<keyword evidence="6 15" id="KW-0812">Transmembrane</keyword>
<dbReference type="Gene3D" id="3.30.40.10">
    <property type="entry name" value="Zinc/RING finger domain, C3HC4 (zinc finger)"/>
    <property type="match status" value="1"/>
</dbReference>
<evidence type="ECO:0000256" key="7">
    <source>
        <dbReference type="ARBA" id="ARBA00022723"/>
    </source>
</evidence>
<feature type="region of interest" description="Disordered" evidence="14">
    <location>
        <begin position="269"/>
        <end position="290"/>
    </location>
</feature>
<keyword evidence="10" id="KW-0862">Zinc</keyword>
<dbReference type="Pfam" id="PF13639">
    <property type="entry name" value="zf-RING_2"/>
    <property type="match status" value="1"/>
</dbReference>
<evidence type="ECO:0000256" key="11">
    <source>
        <dbReference type="ARBA" id="ARBA00022989"/>
    </source>
</evidence>
<evidence type="ECO:0000256" key="9">
    <source>
        <dbReference type="ARBA" id="ARBA00022786"/>
    </source>
</evidence>
<proteinExistence type="predicted"/>
<evidence type="ECO:0000259" key="16">
    <source>
        <dbReference type="PROSITE" id="PS50089"/>
    </source>
</evidence>
<evidence type="ECO:0000256" key="15">
    <source>
        <dbReference type="SAM" id="Phobius"/>
    </source>
</evidence>
<feature type="transmembrane region" description="Helical" evidence="15">
    <location>
        <begin position="47"/>
        <end position="72"/>
    </location>
</feature>
<dbReference type="OrthoDB" id="8062037at2759"/>
<keyword evidence="12 15" id="KW-0472">Membrane</keyword>
<comment type="catalytic activity">
    <reaction evidence="1">
        <text>S-ubiquitinyl-[E2 ubiquitin-conjugating enzyme]-L-cysteine + [acceptor protein]-L-lysine = [E2 ubiquitin-conjugating enzyme]-L-cysteine + N(6)-ubiquitinyl-[acceptor protein]-L-lysine.</text>
        <dbReference type="EC" id="2.3.2.27"/>
    </reaction>
</comment>
<dbReference type="GO" id="GO:0016020">
    <property type="term" value="C:membrane"/>
    <property type="evidence" value="ECO:0007669"/>
    <property type="project" value="UniProtKB-SubCell"/>
</dbReference>
<evidence type="ECO:0000256" key="12">
    <source>
        <dbReference type="ARBA" id="ARBA00023136"/>
    </source>
</evidence>
<keyword evidence="7" id="KW-0479">Metal-binding</keyword>
<sequence>MCSNGDIVPTSFPCPPPSASFYYEKSLLSPSYTPTGSPINGKSHLPIPVVFVIAMQALIVVAFLATGCILWMRRRTRRFSNRAAYGVPQSDERLNRVHAMAVTSQAQTVTLPLDGSGLEEKLLRILPAFYYRPCMSDTVAQDPFNRKLLQLIAGCELDKQDHMTSSNSYGGAPCSQDECAVCLSRFQEKERVRILPTCAHLFQVACIDMWLQSHTNCPVCRQIITLPAIHQFLSNLEFYCDDDQDTRDSLAENGGLLVSAGVEKPVYAHHTPRHNGVSEDGPSPTTESYH</sequence>
<keyword evidence="18" id="KW-1185">Reference proteome</keyword>
<evidence type="ECO:0000256" key="4">
    <source>
        <dbReference type="ARBA" id="ARBA00012483"/>
    </source>
</evidence>
<dbReference type="PROSITE" id="PS50089">
    <property type="entry name" value="ZF_RING_2"/>
    <property type="match status" value="1"/>
</dbReference>
<evidence type="ECO:0000256" key="14">
    <source>
        <dbReference type="SAM" id="MobiDB-lite"/>
    </source>
</evidence>
<name>A0A8T2UMZ2_CERRI</name>
<dbReference type="SUPFAM" id="SSF57850">
    <property type="entry name" value="RING/U-box"/>
    <property type="match status" value="1"/>
</dbReference>
<dbReference type="EC" id="2.3.2.27" evidence="4"/>
<gene>
    <name evidence="17" type="ORF">KP509_07G079700</name>
</gene>
<keyword evidence="5" id="KW-0808">Transferase</keyword>
<comment type="pathway">
    <text evidence="3">Protein modification; protein ubiquitination.</text>
</comment>
<dbReference type="AlphaFoldDB" id="A0A8T2UMZ2"/>
<dbReference type="SMART" id="SM00184">
    <property type="entry name" value="RING"/>
    <property type="match status" value="1"/>
</dbReference>
<dbReference type="InterPro" id="IPR001841">
    <property type="entry name" value="Znf_RING"/>
</dbReference>
<dbReference type="GO" id="GO:0016567">
    <property type="term" value="P:protein ubiquitination"/>
    <property type="evidence" value="ECO:0007669"/>
    <property type="project" value="InterPro"/>
</dbReference>
<dbReference type="PANTHER" id="PTHR46913">
    <property type="entry name" value="RING-H2 FINGER PROTEIN ATL16"/>
    <property type="match status" value="1"/>
</dbReference>
<evidence type="ECO:0000256" key="10">
    <source>
        <dbReference type="ARBA" id="ARBA00022833"/>
    </source>
</evidence>
<evidence type="ECO:0000256" key="6">
    <source>
        <dbReference type="ARBA" id="ARBA00022692"/>
    </source>
</evidence>
<dbReference type="GO" id="GO:0061630">
    <property type="term" value="F:ubiquitin protein ligase activity"/>
    <property type="evidence" value="ECO:0007669"/>
    <property type="project" value="UniProtKB-EC"/>
</dbReference>
<evidence type="ECO:0000256" key="1">
    <source>
        <dbReference type="ARBA" id="ARBA00000900"/>
    </source>
</evidence>
<evidence type="ECO:0000313" key="18">
    <source>
        <dbReference type="Proteomes" id="UP000825935"/>
    </source>
</evidence>
<accession>A0A8T2UMZ2</accession>
<keyword evidence="8 13" id="KW-0863">Zinc-finger</keyword>
<dbReference type="EMBL" id="CM035412">
    <property type="protein sequence ID" value="KAH7433659.1"/>
    <property type="molecule type" value="Genomic_DNA"/>
</dbReference>
<dbReference type="CDD" id="cd16461">
    <property type="entry name" value="RING-H2_EL5-like"/>
    <property type="match status" value="1"/>
</dbReference>
<dbReference type="InterPro" id="IPR013083">
    <property type="entry name" value="Znf_RING/FYVE/PHD"/>
</dbReference>
<keyword evidence="11 15" id="KW-1133">Transmembrane helix</keyword>
<protein>
    <recommendedName>
        <fullName evidence="4">RING-type E3 ubiquitin transferase</fullName>
        <ecNumber evidence="4">2.3.2.27</ecNumber>
    </recommendedName>
</protein>
<comment type="caution">
    <text evidence="17">The sequence shown here is derived from an EMBL/GenBank/DDBJ whole genome shotgun (WGS) entry which is preliminary data.</text>
</comment>
<organism evidence="17 18">
    <name type="scientific">Ceratopteris richardii</name>
    <name type="common">Triangle waterfern</name>
    <dbReference type="NCBI Taxonomy" id="49495"/>
    <lineage>
        <taxon>Eukaryota</taxon>
        <taxon>Viridiplantae</taxon>
        <taxon>Streptophyta</taxon>
        <taxon>Embryophyta</taxon>
        <taxon>Tracheophyta</taxon>
        <taxon>Polypodiopsida</taxon>
        <taxon>Polypodiidae</taxon>
        <taxon>Polypodiales</taxon>
        <taxon>Pteridineae</taxon>
        <taxon>Pteridaceae</taxon>
        <taxon>Parkerioideae</taxon>
        <taxon>Ceratopteris</taxon>
    </lineage>
</organism>
<reference evidence="17" key="1">
    <citation type="submission" date="2021-08" db="EMBL/GenBank/DDBJ databases">
        <title>WGS assembly of Ceratopteris richardii.</title>
        <authorList>
            <person name="Marchant D.B."/>
            <person name="Chen G."/>
            <person name="Jenkins J."/>
            <person name="Shu S."/>
            <person name="Leebens-Mack J."/>
            <person name="Grimwood J."/>
            <person name="Schmutz J."/>
            <person name="Soltis P."/>
            <person name="Soltis D."/>
            <person name="Chen Z.-H."/>
        </authorList>
    </citation>
    <scope>NUCLEOTIDE SEQUENCE</scope>
    <source>
        <strain evidence="17">Whitten #5841</strain>
        <tissue evidence="17">Leaf</tissue>
    </source>
</reference>
<evidence type="ECO:0000256" key="2">
    <source>
        <dbReference type="ARBA" id="ARBA00004167"/>
    </source>
</evidence>
<evidence type="ECO:0000313" key="17">
    <source>
        <dbReference type="EMBL" id="KAH7433659.1"/>
    </source>
</evidence>